<sequence length="110" mass="12066">MRIAPADYVPSIATHPHSPGISPEVLVTLTQDVGKILTALHSSKIAGTSNLGTGINIAQLALKHRQNKNQRQRIIAFVGSTLENESDSDLIKLGKKLKKNNVDCRHHQLW</sequence>
<dbReference type="EMBL" id="CAJHJF010003009">
    <property type="protein sequence ID" value="CAD6932322.1"/>
    <property type="molecule type" value="Genomic_DNA"/>
</dbReference>
<dbReference type="SUPFAM" id="SSF53300">
    <property type="entry name" value="vWA-like"/>
    <property type="match status" value="1"/>
</dbReference>
<organism evidence="2 3">
    <name type="scientific">Tilletia laevis</name>
    <dbReference type="NCBI Taxonomy" id="157183"/>
    <lineage>
        <taxon>Eukaryota</taxon>
        <taxon>Fungi</taxon>
        <taxon>Dikarya</taxon>
        <taxon>Basidiomycota</taxon>
        <taxon>Ustilaginomycotina</taxon>
        <taxon>Exobasidiomycetes</taxon>
        <taxon>Tilletiales</taxon>
        <taxon>Tilletiaceae</taxon>
        <taxon>Tilletia</taxon>
    </lineage>
</organism>
<protein>
    <recommendedName>
        <fullName evidence="1">VWFA domain-containing protein</fullName>
    </recommendedName>
</protein>
<dbReference type="GO" id="GO:0005634">
    <property type="term" value="C:nucleus"/>
    <property type="evidence" value="ECO:0007669"/>
    <property type="project" value="TreeGrafter"/>
</dbReference>
<reference evidence="2 3" key="1">
    <citation type="submission" date="2020-10" db="EMBL/GenBank/DDBJ databases">
        <authorList>
            <person name="Sedaghatjoo S."/>
        </authorList>
    </citation>
    <scope>NUCLEOTIDE SEQUENCE [LARGE SCALE GENOMIC DNA]</scope>
    <source>
        <strain evidence="2 3">LLFL</strain>
    </source>
</reference>
<evidence type="ECO:0000313" key="3">
    <source>
        <dbReference type="Proteomes" id="UP000836404"/>
    </source>
</evidence>
<dbReference type="PANTHER" id="PTHR10223:SF0">
    <property type="entry name" value="26S PROTEASOME NON-ATPASE REGULATORY SUBUNIT 4"/>
    <property type="match status" value="1"/>
</dbReference>
<dbReference type="AlphaFoldDB" id="A0A9N8QDU9"/>
<feature type="domain" description="VWFA" evidence="1">
    <location>
        <begin position="22"/>
        <end position="79"/>
    </location>
</feature>
<dbReference type="InterPro" id="IPR027040">
    <property type="entry name" value="PSMD4"/>
</dbReference>
<evidence type="ECO:0000313" key="2">
    <source>
        <dbReference type="EMBL" id="CAD6932322.1"/>
    </source>
</evidence>
<dbReference type="GO" id="GO:0031593">
    <property type="term" value="F:polyubiquitin modification-dependent protein binding"/>
    <property type="evidence" value="ECO:0007669"/>
    <property type="project" value="TreeGrafter"/>
</dbReference>
<proteinExistence type="predicted"/>
<dbReference type="Gene3D" id="3.40.50.410">
    <property type="entry name" value="von Willebrand factor, type A domain"/>
    <property type="match status" value="1"/>
</dbReference>
<keyword evidence="3" id="KW-1185">Reference proteome</keyword>
<dbReference type="Proteomes" id="UP000836404">
    <property type="component" value="Unassembled WGS sequence"/>
</dbReference>
<dbReference type="OrthoDB" id="1731724at2759"/>
<dbReference type="GO" id="GO:0008540">
    <property type="term" value="C:proteasome regulatory particle, base subcomplex"/>
    <property type="evidence" value="ECO:0007669"/>
    <property type="project" value="TreeGrafter"/>
</dbReference>
<accession>A0A9N8QDU9</accession>
<dbReference type="Pfam" id="PF13519">
    <property type="entry name" value="VWA_2"/>
    <property type="match status" value="1"/>
</dbReference>
<gene>
    <name evidence="2" type="ORF">JKILLFL_G5336</name>
</gene>
<dbReference type="GO" id="GO:0005829">
    <property type="term" value="C:cytosol"/>
    <property type="evidence" value="ECO:0007669"/>
    <property type="project" value="TreeGrafter"/>
</dbReference>
<comment type="caution">
    <text evidence="2">The sequence shown here is derived from an EMBL/GenBank/DDBJ whole genome shotgun (WGS) entry which is preliminary data.</text>
</comment>
<dbReference type="PANTHER" id="PTHR10223">
    <property type="entry name" value="26S PROTEASOME NON-ATPASE REGULATORY SUBUNIT 4"/>
    <property type="match status" value="1"/>
</dbReference>
<name>A0A9N8QDU9_9BASI</name>
<dbReference type="InterPro" id="IPR002035">
    <property type="entry name" value="VWF_A"/>
</dbReference>
<dbReference type="InterPro" id="IPR036465">
    <property type="entry name" value="vWFA_dom_sf"/>
</dbReference>
<evidence type="ECO:0000259" key="1">
    <source>
        <dbReference type="Pfam" id="PF13519"/>
    </source>
</evidence>
<dbReference type="GO" id="GO:0043161">
    <property type="term" value="P:proteasome-mediated ubiquitin-dependent protein catabolic process"/>
    <property type="evidence" value="ECO:0007669"/>
    <property type="project" value="TreeGrafter"/>
</dbReference>